<comment type="caution">
    <text evidence="1">The sequence shown here is derived from an EMBL/GenBank/DDBJ whole genome shotgun (WGS) entry which is preliminary data.</text>
</comment>
<evidence type="ECO:0000313" key="2">
    <source>
        <dbReference type="Proteomes" id="UP000245880"/>
    </source>
</evidence>
<dbReference type="AlphaFoldDB" id="A0A316B0I8"/>
<accession>A0A316B0I8</accession>
<organism evidence="1 2">
    <name type="scientific">Dyadobacter jejuensis</name>
    <dbReference type="NCBI Taxonomy" id="1082580"/>
    <lineage>
        <taxon>Bacteria</taxon>
        <taxon>Pseudomonadati</taxon>
        <taxon>Bacteroidota</taxon>
        <taxon>Cytophagia</taxon>
        <taxon>Cytophagales</taxon>
        <taxon>Spirosomataceae</taxon>
        <taxon>Dyadobacter</taxon>
    </lineage>
</organism>
<proteinExistence type="predicted"/>
<gene>
    <name evidence="1" type="ORF">CLV98_112112</name>
</gene>
<name>A0A316B0I8_9BACT</name>
<dbReference type="EMBL" id="QGDT01000012">
    <property type="protein sequence ID" value="PWJ56017.1"/>
    <property type="molecule type" value="Genomic_DNA"/>
</dbReference>
<dbReference type="OrthoDB" id="1488751at2"/>
<dbReference type="Proteomes" id="UP000245880">
    <property type="component" value="Unassembled WGS sequence"/>
</dbReference>
<protein>
    <submittedName>
        <fullName evidence="1">Uncharacterized protein</fullName>
    </submittedName>
</protein>
<sequence>MSEVKENEKSKDGLPKFDWAKFQRDRFTYDWQFYSEKHQHYFEYSEDMLYQDGAILHGEEKIDCVEVELYKSPEKPPYDFYIHYSNWQLGLRVDFFKEVFDERAFVEGYQPQHKYVRLVIPQKIHHEILNVINDFELLRIRDLLLEVIATAQDTYIREVAFWEKPENQKLITTAEKETKKAIQVIEQSGVDMKSWRQFEGKIRPHLDHINFVFNTGTIKLEHEWLAREFIENMKRAYEDMHYKDWKKDLARYPNRFEENAHKSKFKYRLAKSYYNLFSNAKFFEVTKKTPYPNRLMLCIAKLIEFSLIPVGDWNETDDVKIRHIRNWLKRNDLEPKLTFADVPADIEKLGQYFELNFLEMANATKRADAISTAFFVCQRFDIPDLLPDLIHVATCIIETNWLVGHQMTSNSRMNEPHIPEIEAFRKLMNGIKDKSKVTSLKFKLEGDETEHEISSRLPLFLIEKALKEYYEGYRVEFDCDIVPTTYKKNKDGSIRIDKEPRINLPHERHLVRLVHSLYNFLKDHSGIEEGEILPGQQYYEIIGLLFKETWVFYQKYLDDRAVVEQVKEWHNLSPET</sequence>
<dbReference type="RefSeq" id="WP_109676905.1">
    <property type="nucleotide sequence ID" value="NZ_QGDT01000012.1"/>
</dbReference>
<keyword evidence="2" id="KW-1185">Reference proteome</keyword>
<evidence type="ECO:0000313" key="1">
    <source>
        <dbReference type="EMBL" id="PWJ56017.1"/>
    </source>
</evidence>
<reference evidence="1 2" key="1">
    <citation type="submission" date="2018-03" db="EMBL/GenBank/DDBJ databases">
        <title>Genomic Encyclopedia of Archaeal and Bacterial Type Strains, Phase II (KMG-II): from individual species to whole genera.</title>
        <authorList>
            <person name="Goeker M."/>
        </authorList>
    </citation>
    <scope>NUCLEOTIDE SEQUENCE [LARGE SCALE GENOMIC DNA]</scope>
    <source>
        <strain evidence="1 2">DSM 100346</strain>
    </source>
</reference>